<comment type="subunit">
    <text evidence="2">Homodimer.</text>
</comment>
<feature type="binding site" evidence="2">
    <location>
        <begin position="199"/>
        <end position="201"/>
    </location>
    <ligand>
        <name>substrate</name>
    </ligand>
</feature>
<dbReference type="Proteomes" id="UP000185494">
    <property type="component" value="Chromosome 1"/>
</dbReference>
<dbReference type="EMBL" id="CP015583">
    <property type="protein sequence ID" value="APT57429.1"/>
    <property type="molecule type" value="Genomic_DNA"/>
</dbReference>
<feature type="binding site" evidence="2">
    <location>
        <position position="30"/>
    </location>
    <ligand>
        <name>substrate</name>
    </ligand>
</feature>
<evidence type="ECO:0000313" key="4">
    <source>
        <dbReference type="Proteomes" id="UP000185494"/>
    </source>
</evidence>
<feature type="binding site" evidence="2">
    <location>
        <position position="193"/>
    </location>
    <ligand>
        <name>substrate</name>
    </ligand>
</feature>
<proteinExistence type="inferred from homology"/>
<dbReference type="SUPFAM" id="SSF64005">
    <property type="entry name" value="Undecaprenyl diphosphate synthase"/>
    <property type="match status" value="1"/>
</dbReference>
<feature type="binding site" evidence="2">
    <location>
        <position position="76"/>
    </location>
    <ligand>
        <name>substrate</name>
    </ligand>
</feature>
<dbReference type="EC" id="2.5.1.-" evidence="2"/>
<feature type="binding site" evidence="2">
    <location>
        <position position="212"/>
    </location>
    <ligand>
        <name>Mg(2+)</name>
        <dbReference type="ChEBI" id="CHEBI:18420"/>
    </ligand>
</feature>
<name>A0A1L7AFG9_9PROT</name>
<dbReference type="PROSITE" id="PS01066">
    <property type="entry name" value="UPP_SYNTHASE"/>
    <property type="match status" value="1"/>
</dbReference>
<feature type="binding site" evidence="2">
    <location>
        <position position="38"/>
    </location>
    <ligand>
        <name>substrate</name>
    </ligand>
</feature>
<feature type="active site" description="Proton acceptor" evidence="2">
    <location>
        <position position="73"/>
    </location>
</feature>
<feature type="active site" evidence="2">
    <location>
        <position position="25"/>
    </location>
</feature>
<accession>A0A1L7AFG9</accession>
<feature type="binding site" evidence="2">
    <location>
        <position position="42"/>
    </location>
    <ligand>
        <name>substrate</name>
    </ligand>
</feature>
<dbReference type="RefSeq" id="WP_075798271.1">
    <property type="nucleotide sequence ID" value="NZ_CP015583.1"/>
</dbReference>
<dbReference type="HAMAP" id="MF_01139">
    <property type="entry name" value="ISPT"/>
    <property type="match status" value="1"/>
</dbReference>
<keyword evidence="2" id="KW-0479">Metal-binding</keyword>
<keyword evidence="1 2" id="KW-0808">Transferase</keyword>
<comment type="function">
    <text evidence="2">Catalyzes the condensation of isopentenyl diphosphate (IPP) with allylic pyrophosphates generating different type of terpenoids.</text>
</comment>
<dbReference type="FunFam" id="3.40.1180.10:FF:000001">
    <property type="entry name" value="(2E,6E)-farnesyl-diphosphate-specific ditrans,polycis-undecaprenyl-diphosphate synthase"/>
    <property type="match status" value="1"/>
</dbReference>
<feature type="binding site" evidence="2">
    <location>
        <begin position="70"/>
        <end position="72"/>
    </location>
    <ligand>
        <name>substrate</name>
    </ligand>
</feature>
<keyword evidence="2" id="KW-0460">Magnesium</keyword>
<sequence length="247" mass="27007">MSAAPERRPEPASAAMPTHIGIIMDGNGRWAAARGLPRAMGHRAGAEATKRAIEATAQAGIPWLTLFAFSSENWGRPAQEVLELTGLLRHYLRHEVAQLVRDGVRLRVIGDRARFGAETGEAILRAERDTAGGTRLNLNVALSYGSRAEILAAARAMAQAVAEGRLDPAALDEEQFSHHLSTAGMPDPDLIIRTSGEQRLSNFLLWQSAYAELYFTDVLWPDFNVGHLRAALEEFGRRERRYGAVAG</sequence>
<dbReference type="GO" id="GO:0016094">
    <property type="term" value="P:polyprenol biosynthetic process"/>
    <property type="evidence" value="ECO:0007669"/>
    <property type="project" value="TreeGrafter"/>
</dbReference>
<dbReference type="InterPro" id="IPR018520">
    <property type="entry name" value="UPP_synth-like_CS"/>
</dbReference>
<dbReference type="STRING" id="257708.RGI145_10300"/>
<dbReference type="AlphaFoldDB" id="A0A1L7AFG9"/>
<dbReference type="GO" id="GO:0000287">
    <property type="term" value="F:magnesium ion binding"/>
    <property type="evidence" value="ECO:0007669"/>
    <property type="project" value="UniProtKB-UniRule"/>
</dbReference>
<dbReference type="CDD" id="cd00475">
    <property type="entry name" value="Cis_IPPS"/>
    <property type="match status" value="1"/>
</dbReference>
<dbReference type="GO" id="GO:0005829">
    <property type="term" value="C:cytosol"/>
    <property type="evidence" value="ECO:0007669"/>
    <property type="project" value="TreeGrafter"/>
</dbReference>
<dbReference type="Pfam" id="PF01255">
    <property type="entry name" value="Prenyltransf"/>
    <property type="match status" value="1"/>
</dbReference>
<dbReference type="InterPro" id="IPR036424">
    <property type="entry name" value="UPP_synth-like_sf"/>
</dbReference>
<comment type="cofactor">
    <cofactor evidence="2">
        <name>Mg(2+)</name>
        <dbReference type="ChEBI" id="CHEBI:18420"/>
    </cofactor>
    <text evidence="2">Binds 2 magnesium ions per subunit.</text>
</comment>
<gene>
    <name evidence="3" type="ORF">RGI145_10300</name>
</gene>
<feature type="binding site" evidence="2">
    <location>
        <begin position="26"/>
        <end position="29"/>
    </location>
    <ligand>
        <name>substrate</name>
    </ligand>
</feature>
<dbReference type="eggNOG" id="COG0020">
    <property type="taxonomic scope" value="Bacteria"/>
</dbReference>
<dbReference type="PANTHER" id="PTHR10291:SF0">
    <property type="entry name" value="DEHYDRODOLICHYL DIPHOSPHATE SYNTHASE 2"/>
    <property type="match status" value="1"/>
</dbReference>
<comment type="similarity">
    <text evidence="2">Belongs to the UPP synthase family.</text>
</comment>
<dbReference type="InterPro" id="IPR001441">
    <property type="entry name" value="UPP_synth-like"/>
</dbReference>
<dbReference type="NCBIfam" id="TIGR00055">
    <property type="entry name" value="uppS"/>
    <property type="match status" value="1"/>
</dbReference>
<dbReference type="GO" id="GO:0008834">
    <property type="term" value="F:ditrans,polycis-undecaprenyl-diphosphate synthase [(2E,6E)-farnesyl-diphosphate specific] activity"/>
    <property type="evidence" value="ECO:0007669"/>
    <property type="project" value="TreeGrafter"/>
</dbReference>
<feature type="binding site" evidence="2">
    <location>
        <position position="74"/>
    </location>
    <ligand>
        <name>substrate</name>
    </ligand>
</feature>
<reference evidence="3 4" key="1">
    <citation type="submission" date="2016-05" db="EMBL/GenBank/DDBJ databases">
        <title>Complete Genome and Methylome Analysis of Psychrotrophic Bacterial Isolates from Antarctic Lake Untersee.</title>
        <authorList>
            <person name="Fomenkov A."/>
            <person name="Akimov V.N."/>
            <person name="Vasilyeva L.V."/>
            <person name="Andersen D."/>
            <person name="Vincze T."/>
            <person name="Roberts R.J."/>
        </authorList>
    </citation>
    <scope>NUCLEOTIDE SEQUENCE [LARGE SCALE GENOMIC DNA]</scope>
    <source>
        <strain evidence="3 4">U14-5</strain>
    </source>
</reference>
<evidence type="ECO:0000313" key="3">
    <source>
        <dbReference type="EMBL" id="APT57429.1"/>
    </source>
</evidence>
<dbReference type="PANTHER" id="PTHR10291">
    <property type="entry name" value="DEHYDRODOLICHYL DIPHOSPHATE SYNTHASE FAMILY MEMBER"/>
    <property type="match status" value="1"/>
</dbReference>
<dbReference type="Gene3D" id="3.40.1180.10">
    <property type="entry name" value="Decaprenyl diphosphate synthase-like"/>
    <property type="match status" value="1"/>
</dbReference>
<evidence type="ECO:0000256" key="2">
    <source>
        <dbReference type="HAMAP-Rule" id="MF_01139"/>
    </source>
</evidence>
<evidence type="ECO:0000256" key="1">
    <source>
        <dbReference type="ARBA" id="ARBA00022679"/>
    </source>
</evidence>
<feature type="binding site" evidence="2">
    <location>
        <position position="25"/>
    </location>
    <ligand>
        <name>Mg(2+)</name>
        <dbReference type="ChEBI" id="CHEBI:18420"/>
    </ligand>
</feature>
<protein>
    <recommendedName>
        <fullName evidence="2">Isoprenyl transferase</fullName>
        <ecNumber evidence="2">2.5.1.-</ecNumber>
    </recommendedName>
</protein>
<organism evidence="3 4">
    <name type="scientific">Roseomonas gilardii</name>
    <dbReference type="NCBI Taxonomy" id="257708"/>
    <lineage>
        <taxon>Bacteria</taxon>
        <taxon>Pseudomonadati</taxon>
        <taxon>Pseudomonadota</taxon>
        <taxon>Alphaproteobacteria</taxon>
        <taxon>Acetobacterales</taxon>
        <taxon>Roseomonadaceae</taxon>
        <taxon>Roseomonas</taxon>
    </lineage>
</organism>
<dbReference type="KEGG" id="rgi:RGI145_10300"/>